<dbReference type="PANTHER" id="PTHR11485">
    <property type="entry name" value="TRANSFERRIN"/>
    <property type="match status" value="1"/>
</dbReference>
<dbReference type="PRINTS" id="PR00422">
    <property type="entry name" value="TRANSFERRIN"/>
</dbReference>
<dbReference type="AlphaFoldDB" id="T1KT48"/>
<dbReference type="HOGENOM" id="CLU_2888636_0_0_1"/>
<dbReference type="EMBL" id="CAEY01000513">
    <property type="status" value="NOT_ANNOTATED_CDS"/>
    <property type="molecule type" value="Genomic_DNA"/>
</dbReference>
<dbReference type="GO" id="GO:0005769">
    <property type="term" value="C:early endosome"/>
    <property type="evidence" value="ECO:0007669"/>
    <property type="project" value="TreeGrafter"/>
</dbReference>
<dbReference type="Proteomes" id="UP000015104">
    <property type="component" value="Unassembled WGS sequence"/>
</dbReference>
<dbReference type="InterPro" id="IPR001156">
    <property type="entry name" value="Transferrin-like_dom"/>
</dbReference>
<feature type="signal peptide" evidence="1">
    <location>
        <begin position="1"/>
        <end position="25"/>
    </location>
</feature>
<dbReference type="Gene3D" id="3.40.190.10">
    <property type="entry name" value="Periplasmic binding protein-like II"/>
    <property type="match status" value="2"/>
</dbReference>
<sequence length="200" mass="22697">MMDTNVYKRAFPLFWFLLLIASVNTQKTNILLCVPEDLINECHTMANLFPGLITCISAKDKFACMGTIARGEADTMNVDPEDLYLAGSIFGLEPFLMEEYERRRFRYRAAVLIPKSSDISSINDLKGKKSCHTGYGRNAGWYMPMGQLISERVIQQDCRSLLHTASNFFSQSCLPGRWSKDPLVDKHLSESNLTLNYNCC</sequence>
<dbReference type="EnsemblMetazoa" id="tetur20g01910.1">
    <property type="protein sequence ID" value="tetur20g01910.1"/>
    <property type="gene ID" value="tetur20g01910"/>
</dbReference>
<dbReference type="GO" id="GO:0055037">
    <property type="term" value="C:recycling endosome"/>
    <property type="evidence" value="ECO:0007669"/>
    <property type="project" value="TreeGrafter"/>
</dbReference>
<keyword evidence="4" id="KW-1185">Reference proteome</keyword>
<reference evidence="3" key="2">
    <citation type="submission" date="2015-06" db="UniProtKB">
        <authorList>
            <consortium name="EnsemblMetazoa"/>
        </authorList>
    </citation>
    <scope>IDENTIFICATION</scope>
</reference>
<keyword evidence="1" id="KW-0732">Signal</keyword>
<dbReference type="PANTHER" id="PTHR11485:SF29">
    <property type="entry name" value="TRANSFERRIN 2"/>
    <property type="match status" value="1"/>
</dbReference>
<evidence type="ECO:0000313" key="4">
    <source>
        <dbReference type="Proteomes" id="UP000015104"/>
    </source>
</evidence>
<reference evidence="4" key="1">
    <citation type="submission" date="2011-08" db="EMBL/GenBank/DDBJ databases">
        <authorList>
            <person name="Rombauts S."/>
        </authorList>
    </citation>
    <scope>NUCLEOTIDE SEQUENCE</scope>
    <source>
        <strain evidence="4">London</strain>
    </source>
</reference>
<dbReference type="SMART" id="SM00094">
    <property type="entry name" value="TR_FER"/>
    <property type="match status" value="1"/>
</dbReference>
<protein>
    <recommendedName>
        <fullName evidence="2">Transferrin-like domain-containing protein</fullName>
    </recommendedName>
</protein>
<proteinExistence type="predicted"/>
<dbReference type="GO" id="GO:0006826">
    <property type="term" value="P:iron ion transport"/>
    <property type="evidence" value="ECO:0007669"/>
    <property type="project" value="TreeGrafter"/>
</dbReference>
<evidence type="ECO:0000313" key="3">
    <source>
        <dbReference type="EnsemblMetazoa" id="tetur20g01910.1"/>
    </source>
</evidence>
<name>T1KT48_TETUR</name>
<dbReference type="GO" id="GO:0005615">
    <property type="term" value="C:extracellular space"/>
    <property type="evidence" value="ECO:0007669"/>
    <property type="project" value="TreeGrafter"/>
</dbReference>
<feature type="chain" id="PRO_5007729065" description="Transferrin-like domain-containing protein" evidence="1">
    <location>
        <begin position="26"/>
        <end position="200"/>
    </location>
</feature>
<dbReference type="Pfam" id="PF00405">
    <property type="entry name" value="Transferrin"/>
    <property type="match status" value="1"/>
</dbReference>
<dbReference type="PROSITE" id="PS51408">
    <property type="entry name" value="TRANSFERRIN_LIKE_4"/>
    <property type="match status" value="1"/>
</dbReference>
<accession>T1KT48</accession>
<dbReference type="SUPFAM" id="SSF53850">
    <property type="entry name" value="Periplasmic binding protein-like II"/>
    <property type="match status" value="1"/>
</dbReference>
<evidence type="ECO:0000259" key="2">
    <source>
        <dbReference type="PROSITE" id="PS51408"/>
    </source>
</evidence>
<evidence type="ECO:0000256" key="1">
    <source>
        <dbReference type="SAM" id="SignalP"/>
    </source>
</evidence>
<dbReference type="GO" id="GO:0005886">
    <property type="term" value="C:plasma membrane"/>
    <property type="evidence" value="ECO:0007669"/>
    <property type="project" value="TreeGrafter"/>
</dbReference>
<feature type="domain" description="Transferrin-like" evidence="2">
    <location>
        <begin position="30"/>
        <end position="200"/>
    </location>
</feature>
<organism evidence="3 4">
    <name type="scientific">Tetranychus urticae</name>
    <name type="common">Two-spotted spider mite</name>
    <dbReference type="NCBI Taxonomy" id="32264"/>
    <lineage>
        <taxon>Eukaryota</taxon>
        <taxon>Metazoa</taxon>
        <taxon>Ecdysozoa</taxon>
        <taxon>Arthropoda</taxon>
        <taxon>Chelicerata</taxon>
        <taxon>Arachnida</taxon>
        <taxon>Acari</taxon>
        <taxon>Acariformes</taxon>
        <taxon>Trombidiformes</taxon>
        <taxon>Prostigmata</taxon>
        <taxon>Eleutherengona</taxon>
        <taxon>Raphignathae</taxon>
        <taxon>Tetranychoidea</taxon>
        <taxon>Tetranychidae</taxon>
        <taxon>Tetranychus</taxon>
    </lineage>
</organism>